<evidence type="ECO:0000256" key="2">
    <source>
        <dbReference type="SAM" id="Phobius"/>
    </source>
</evidence>
<keyword evidence="7" id="KW-1185">Reference proteome</keyword>
<gene>
    <name evidence="6" type="ORF">CR513_28733</name>
</gene>
<keyword evidence="2" id="KW-0472">Membrane</keyword>
<dbReference type="PANTHER" id="PTHR10775:SF158">
    <property type="entry name" value="TNP2-LIKE TRANSPOSON PROTEIN"/>
    <property type="match status" value="1"/>
</dbReference>
<keyword evidence="2" id="KW-0812">Transmembrane</keyword>
<reference evidence="6" key="1">
    <citation type="submission" date="2018-05" db="EMBL/GenBank/DDBJ databases">
        <title>Draft genome of Mucuna pruriens seed.</title>
        <authorList>
            <person name="Nnadi N.E."/>
            <person name="Vos R."/>
            <person name="Hasami M.H."/>
            <person name="Devisetty U.K."/>
            <person name="Aguiy J.C."/>
        </authorList>
    </citation>
    <scope>NUCLEOTIDE SEQUENCE [LARGE SCALE GENOMIC DNA]</scope>
    <source>
        <strain evidence="6">JCA_2017</strain>
    </source>
</reference>
<dbReference type="OrthoDB" id="1419347at2759"/>
<feature type="region of interest" description="Disordered" evidence="1">
    <location>
        <begin position="737"/>
        <end position="758"/>
    </location>
</feature>
<dbReference type="InterPro" id="IPR029480">
    <property type="entry name" value="Transpos_assoc"/>
</dbReference>
<accession>A0A371GG54</accession>
<name>A0A371GG54_MUCPR</name>
<feature type="domain" description="Transposase-associated" evidence="5">
    <location>
        <begin position="7"/>
        <end position="79"/>
    </location>
</feature>
<keyword evidence="2" id="KW-1133">Transmembrane helix</keyword>
<feature type="domain" description="DUF4216" evidence="3">
    <location>
        <begin position="874"/>
        <end position="950"/>
    </location>
</feature>
<evidence type="ECO:0000259" key="4">
    <source>
        <dbReference type="Pfam" id="PF13960"/>
    </source>
</evidence>
<evidence type="ECO:0000259" key="3">
    <source>
        <dbReference type="Pfam" id="PF13952"/>
    </source>
</evidence>
<feature type="non-terminal residue" evidence="6">
    <location>
        <position position="1093"/>
    </location>
</feature>
<dbReference type="Pfam" id="PF13960">
    <property type="entry name" value="DUF4218"/>
    <property type="match status" value="1"/>
</dbReference>
<evidence type="ECO:0008006" key="8">
    <source>
        <dbReference type="Google" id="ProtNLM"/>
    </source>
</evidence>
<evidence type="ECO:0000256" key="1">
    <source>
        <dbReference type="SAM" id="MobiDB-lite"/>
    </source>
</evidence>
<dbReference type="Pfam" id="PF13952">
    <property type="entry name" value="DUF4216"/>
    <property type="match status" value="1"/>
</dbReference>
<dbReference type="InterPro" id="IPR004242">
    <property type="entry name" value="Transposase_21"/>
</dbReference>
<organism evidence="6 7">
    <name type="scientific">Mucuna pruriens</name>
    <name type="common">Velvet bean</name>
    <name type="synonym">Dolichos pruriens</name>
    <dbReference type="NCBI Taxonomy" id="157652"/>
    <lineage>
        <taxon>Eukaryota</taxon>
        <taxon>Viridiplantae</taxon>
        <taxon>Streptophyta</taxon>
        <taxon>Embryophyta</taxon>
        <taxon>Tracheophyta</taxon>
        <taxon>Spermatophyta</taxon>
        <taxon>Magnoliopsida</taxon>
        <taxon>eudicotyledons</taxon>
        <taxon>Gunneridae</taxon>
        <taxon>Pentapetalae</taxon>
        <taxon>rosids</taxon>
        <taxon>fabids</taxon>
        <taxon>Fabales</taxon>
        <taxon>Fabaceae</taxon>
        <taxon>Papilionoideae</taxon>
        <taxon>50 kb inversion clade</taxon>
        <taxon>NPAAA clade</taxon>
        <taxon>indigoferoid/millettioid clade</taxon>
        <taxon>Phaseoleae</taxon>
        <taxon>Mucuna</taxon>
    </lineage>
</organism>
<dbReference type="PANTHER" id="PTHR10775">
    <property type="entry name" value="OS08G0208400 PROTEIN"/>
    <property type="match status" value="1"/>
</dbReference>
<sequence>MNVTMDKSWIDMPRNTAKYLDGLNKFLDFAFENRSINGAIRCPCPKCHCNKWETRDVVHDHLICKQFPKNYKVWIWHGEAYETMASRNTGATVEPLQNENPVLSLINDAFGINRLHDVEPDINEGPYEFVDNMPNEENEEIGDLCLCGVTDKAMTMILELLKDAFEYANIPNSFYEAKKVIYKLGLNYTKIDVCLRNCMLYWGEDENLEICKHCKKSIWKPKGANGKKKLPAKVLRYFPLKPRLQRLFMCPKTAKSMRWHVLNSNLDGFLRHPRDAKAWRSFDQLYPEFALEPRNVRLGLATDGFNPYRRMSNSYSKKMSGNNIDVYLQPLIKELNELWTEGVETYDSSLKELFRMRAVLMWTISDFPGLSTLSGWNTYTGYACPTCNFDTFPCRLRCSKKWYFMGHRRFLERGHKFRLMKKHFDGTIEERDAPKLLFGSEILKQLDDINVTFESNLESNIKGKRNREEDGPKQWKKKSIFFNLPYWKDNLLRHNLDIMHIEKNICDNVLYTLLKDDKSKDHLQARQDLKAMGIKEGLWPDENGKYLPLLFTMTREQRKIFLTTLKNVKMPDGYSSNISRCIDDQNTKISGLKSHDCHILMQHLLPLAIRYVLPDSVTAVLVEFFSFFKELCCKRLNILDLDKLQHRILLALCHLEILLPPSFFTVMVHLTRHLVEEVKLGGPVYYRWMYPIERMLGHLKSFVRNRAQPEGSISEVYLAEETLNFYSLYEEVESRSNRSRRVDDRPNDNETSQIIYPQLGRPTRNRRLSATQLEKIVSKEFADWFLHRVTNPDITDVVPNEIKYLARGPMAIARRYTAYNINGYKFRTMGQDEGLKTQNNGVFLTSSTSCVASKVDANLRLANLPYYGKLEDIIELNYYGFLKVILFRCKWADTTRPRGFRKDAWQFTSVNCSHCIHTGEREEDDPYIEASQVQMVYYVDDEVNKGWSVVVHMMPRDLYDTGEVGEDITFESESYHEQDLSNLFTNEIETITLIRMICLVVHLTKSSLVEYHFLTLVQVVMPPKAKRLKTFIPPLVPNQQPHIPSKAPTQEPHIPLMAPSHIFLLWILLKSHIFLLWLLLNSHIFLLWLLLNS</sequence>
<dbReference type="Pfam" id="PF13963">
    <property type="entry name" value="Transpos_assoc"/>
    <property type="match status" value="1"/>
</dbReference>
<dbReference type="EMBL" id="QJKJ01005644">
    <property type="protein sequence ID" value="RDX89528.1"/>
    <property type="molecule type" value="Genomic_DNA"/>
</dbReference>
<feature type="transmembrane region" description="Helical" evidence="2">
    <location>
        <begin position="1063"/>
        <end position="1091"/>
    </location>
</feature>
<evidence type="ECO:0000313" key="6">
    <source>
        <dbReference type="EMBL" id="RDX89528.1"/>
    </source>
</evidence>
<protein>
    <recommendedName>
        <fullName evidence="8">Transposase-associated domain-containing protein</fullName>
    </recommendedName>
</protein>
<dbReference type="InterPro" id="IPR025452">
    <property type="entry name" value="DUF4218"/>
</dbReference>
<dbReference type="InterPro" id="IPR025312">
    <property type="entry name" value="DUF4216"/>
</dbReference>
<evidence type="ECO:0000259" key="5">
    <source>
        <dbReference type="Pfam" id="PF13963"/>
    </source>
</evidence>
<dbReference type="AlphaFoldDB" id="A0A371GG54"/>
<dbReference type="Pfam" id="PF02992">
    <property type="entry name" value="Transposase_21"/>
    <property type="match status" value="2"/>
</dbReference>
<feature type="domain" description="DUF4218" evidence="4">
    <location>
        <begin position="631"/>
        <end position="742"/>
    </location>
</feature>
<dbReference type="Proteomes" id="UP000257109">
    <property type="component" value="Unassembled WGS sequence"/>
</dbReference>
<comment type="caution">
    <text evidence="6">The sequence shown here is derived from an EMBL/GenBank/DDBJ whole genome shotgun (WGS) entry which is preliminary data.</text>
</comment>
<evidence type="ECO:0000313" key="7">
    <source>
        <dbReference type="Proteomes" id="UP000257109"/>
    </source>
</evidence>
<proteinExistence type="predicted"/>
<feature type="compositionally biased region" description="Basic and acidic residues" evidence="1">
    <location>
        <begin position="737"/>
        <end position="748"/>
    </location>
</feature>